<accession>A0ABW8T1T0</accession>
<evidence type="ECO:0000256" key="1">
    <source>
        <dbReference type="SAM" id="SignalP"/>
    </source>
</evidence>
<feature type="signal peptide" evidence="1">
    <location>
        <begin position="1"/>
        <end position="22"/>
    </location>
</feature>
<gene>
    <name evidence="2" type="ORF">ACJDUG_04640</name>
</gene>
<dbReference type="PANTHER" id="PTHR30438:SF2">
    <property type="entry name" value="MEMBRANE PROTEIN"/>
    <property type="match status" value="1"/>
</dbReference>
<dbReference type="Gene3D" id="2.40.50.100">
    <property type="match status" value="2"/>
</dbReference>
<dbReference type="EMBL" id="JBJHZZ010000002">
    <property type="protein sequence ID" value="MFL0246266.1"/>
    <property type="molecule type" value="Genomic_DNA"/>
</dbReference>
<dbReference type="PANTHER" id="PTHR30438">
    <property type="entry name" value="36 KDA ANTIGEN-RELATED"/>
    <property type="match status" value="1"/>
</dbReference>
<dbReference type="Proteomes" id="UP001623591">
    <property type="component" value="Unassembled WGS sequence"/>
</dbReference>
<dbReference type="Gene3D" id="1.10.287.470">
    <property type="entry name" value="Helix hairpin bin"/>
    <property type="match status" value="2"/>
</dbReference>
<evidence type="ECO:0000313" key="3">
    <source>
        <dbReference type="Proteomes" id="UP001623591"/>
    </source>
</evidence>
<keyword evidence="1" id="KW-0732">Signal</keyword>
<dbReference type="Gene3D" id="2.40.30.170">
    <property type="match status" value="1"/>
</dbReference>
<keyword evidence="3" id="KW-1185">Reference proteome</keyword>
<dbReference type="PROSITE" id="PS51257">
    <property type="entry name" value="PROKAR_LIPOPROTEIN"/>
    <property type="match status" value="1"/>
</dbReference>
<dbReference type="SUPFAM" id="SSF111369">
    <property type="entry name" value="HlyD-like secretion proteins"/>
    <property type="match status" value="1"/>
</dbReference>
<sequence>MKKILTLLMTCTILAAITGCTAKQTEDINKYTATVEAESVYIPSETNGKLTDLSIKQGDTIKEGDKIAVVDTSALVLQKKQAEAGLTMAKLKLDDLPSKASDNVKQQAQAAVDQAQAAVDLTKLQISKAAITSSIAGTVSDVFIHKGEMAAQGMNIAKVINLKDKYIKVYVEEAKRNAVKLGDSLPIYYNDKKLADGKIVFIAPQSEFTPKNTESKSDKDKTVFEVKISLSDAADLYPGMMVDVVIK</sequence>
<proteinExistence type="predicted"/>
<feature type="chain" id="PRO_5045223794" evidence="1">
    <location>
        <begin position="23"/>
        <end position="247"/>
    </location>
</feature>
<reference evidence="2 3" key="1">
    <citation type="submission" date="2024-11" db="EMBL/GenBank/DDBJ databases">
        <authorList>
            <person name="Heng Y.C."/>
            <person name="Lim A.C.H."/>
            <person name="Lee J.K.Y."/>
            <person name="Kittelmann S."/>
        </authorList>
    </citation>
    <scope>NUCLEOTIDE SEQUENCE [LARGE SCALE GENOMIC DNA]</scope>
    <source>
        <strain evidence="2 3">WILCCON 0185</strain>
    </source>
</reference>
<dbReference type="RefSeq" id="WP_406768742.1">
    <property type="nucleotide sequence ID" value="NZ_JBJHZZ010000002.1"/>
</dbReference>
<evidence type="ECO:0000313" key="2">
    <source>
        <dbReference type="EMBL" id="MFL0246266.1"/>
    </source>
</evidence>
<organism evidence="2 3">
    <name type="scientific">Candidatus Clostridium stratigraminis</name>
    <dbReference type="NCBI Taxonomy" id="3381661"/>
    <lineage>
        <taxon>Bacteria</taxon>
        <taxon>Bacillati</taxon>
        <taxon>Bacillota</taxon>
        <taxon>Clostridia</taxon>
        <taxon>Eubacteriales</taxon>
        <taxon>Clostridiaceae</taxon>
        <taxon>Clostridium</taxon>
    </lineage>
</organism>
<comment type="caution">
    <text evidence="2">The sequence shown here is derived from an EMBL/GenBank/DDBJ whole genome shotgun (WGS) entry which is preliminary data.</text>
</comment>
<protein>
    <submittedName>
        <fullName evidence="2">HlyD family secretion protein</fullName>
    </submittedName>
</protein>
<name>A0ABW8T1T0_9CLOT</name>